<evidence type="ECO:0000313" key="2">
    <source>
        <dbReference type="EMBL" id="KAF0976437.1"/>
    </source>
</evidence>
<reference evidence="2 3" key="1">
    <citation type="journal article" date="2019" name="Sci. Rep.">
        <title>Nanopore sequencing improves the draft genome of the human pathogenic amoeba Naegleria fowleri.</title>
        <authorList>
            <person name="Liechti N."/>
            <person name="Schurch N."/>
            <person name="Bruggmann R."/>
            <person name="Wittwer M."/>
        </authorList>
    </citation>
    <scope>NUCLEOTIDE SEQUENCE [LARGE SCALE GENOMIC DNA]</scope>
    <source>
        <strain evidence="2 3">ATCC 30894</strain>
    </source>
</reference>
<dbReference type="RefSeq" id="XP_044561150.1">
    <property type="nucleotide sequence ID" value="XM_044707739.1"/>
</dbReference>
<feature type="region of interest" description="Disordered" evidence="1">
    <location>
        <begin position="44"/>
        <end position="70"/>
    </location>
</feature>
<protein>
    <submittedName>
        <fullName evidence="2">Uncharacterized protein</fullName>
    </submittedName>
</protein>
<dbReference type="GeneID" id="68111554"/>
<sequence length="70" mass="8269">MSKRIHEANNWEKAVTTAYVFEQGMAGFNWSHLSSDEIYQKRMESGRKMLEEEDDQEKKSNSKRKAKSQK</sequence>
<gene>
    <name evidence="2" type="ORF">FDP41_004336</name>
</gene>
<name>A0A6A5BHP7_NAEFO</name>
<accession>A0A6A5BHP7</accession>
<proteinExistence type="predicted"/>
<dbReference type="Proteomes" id="UP000444721">
    <property type="component" value="Unassembled WGS sequence"/>
</dbReference>
<evidence type="ECO:0000256" key="1">
    <source>
        <dbReference type="SAM" id="MobiDB-lite"/>
    </source>
</evidence>
<evidence type="ECO:0000313" key="3">
    <source>
        <dbReference type="Proteomes" id="UP000444721"/>
    </source>
</evidence>
<dbReference type="OrthoDB" id="10576036at2759"/>
<comment type="caution">
    <text evidence="2">The sequence shown here is derived from an EMBL/GenBank/DDBJ whole genome shotgun (WGS) entry which is preliminary data.</text>
</comment>
<dbReference type="AlphaFoldDB" id="A0A6A5BHP7"/>
<dbReference type="EMBL" id="VFQX01000037">
    <property type="protein sequence ID" value="KAF0976437.1"/>
    <property type="molecule type" value="Genomic_DNA"/>
</dbReference>
<feature type="compositionally biased region" description="Basic residues" evidence="1">
    <location>
        <begin position="61"/>
        <end position="70"/>
    </location>
</feature>
<feature type="compositionally biased region" description="Basic and acidic residues" evidence="1">
    <location>
        <begin position="44"/>
        <end position="60"/>
    </location>
</feature>
<keyword evidence="3" id="KW-1185">Reference proteome</keyword>
<organism evidence="2 3">
    <name type="scientific">Naegleria fowleri</name>
    <name type="common">Brain eating amoeba</name>
    <dbReference type="NCBI Taxonomy" id="5763"/>
    <lineage>
        <taxon>Eukaryota</taxon>
        <taxon>Discoba</taxon>
        <taxon>Heterolobosea</taxon>
        <taxon>Tetramitia</taxon>
        <taxon>Eutetramitia</taxon>
        <taxon>Vahlkampfiidae</taxon>
        <taxon>Naegleria</taxon>
    </lineage>
</organism>
<dbReference type="VEuPathDB" id="AmoebaDB:FDP41_004336"/>